<evidence type="ECO:0000313" key="3">
    <source>
        <dbReference type="Proteomes" id="UP001273166"/>
    </source>
</evidence>
<keyword evidence="1" id="KW-1133">Transmembrane helix</keyword>
<sequence>MVGDELGTEHGTVGTAACLPLLAPRSHTQATDQRHGQFGVRHTVHSRLSLCLVVLSLLAAGALLFVSQTVAAPTTTDAAAASDSDSDNNSASAGKSAAAAGTAVNWGSPQCKSRQLYDLCTADNAGAYCDGTGFHNNFMASCKGVCWCE</sequence>
<evidence type="ECO:0000256" key="1">
    <source>
        <dbReference type="SAM" id="Phobius"/>
    </source>
</evidence>
<dbReference type="EMBL" id="JAUDZG010000003">
    <property type="protein sequence ID" value="KAK3307353.1"/>
    <property type="molecule type" value="Genomic_DNA"/>
</dbReference>
<protein>
    <submittedName>
        <fullName evidence="2">Uncharacterized protein</fullName>
    </submittedName>
</protein>
<comment type="caution">
    <text evidence="2">The sequence shown here is derived from an EMBL/GenBank/DDBJ whole genome shotgun (WGS) entry which is preliminary data.</text>
</comment>
<keyword evidence="3" id="KW-1185">Reference proteome</keyword>
<dbReference type="Proteomes" id="UP001273166">
    <property type="component" value="Unassembled WGS sequence"/>
</dbReference>
<evidence type="ECO:0000313" key="2">
    <source>
        <dbReference type="EMBL" id="KAK3307353.1"/>
    </source>
</evidence>
<keyword evidence="1" id="KW-0472">Membrane</keyword>
<gene>
    <name evidence="2" type="ORF">B0T15DRAFT_510636</name>
</gene>
<dbReference type="AlphaFoldDB" id="A0AAJ0M398"/>
<accession>A0AAJ0M398</accession>
<organism evidence="2 3">
    <name type="scientific">Chaetomium strumarium</name>
    <dbReference type="NCBI Taxonomy" id="1170767"/>
    <lineage>
        <taxon>Eukaryota</taxon>
        <taxon>Fungi</taxon>
        <taxon>Dikarya</taxon>
        <taxon>Ascomycota</taxon>
        <taxon>Pezizomycotina</taxon>
        <taxon>Sordariomycetes</taxon>
        <taxon>Sordariomycetidae</taxon>
        <taxon>Sordariales</taxon>
        <taxon>Chaetomiaceae</taxon>
        <taxon>Chaetomium</taxon>
    </lineage>
</organism>
<proteinExistence type="predicted"/>
<feature type="transmembrane region" description="Helical" evidence="1">
    <location>
        <begin position="48"/>
        <end position="66"/>
    </location>
</feature>
<reference evidence="2" key="2">
    <citation type="submission" date="2023-06" db="EMBL/GenBank/DDBJ databases">
        <authorList>
            <consortium name="Lawrence Berkeley National Laboratory"/>
            <person name="Mondo S.J."/>
            <person name="Hensen N."/>
            <person name="Bonometti L."/>
            <person name="Westerberg I."/>
            <person name="Brannstrom I.O."/>
            <person name="Guillou S."/>
            <person name="Cros-Aarteil S."/>
            <person name="Calhoun S."/>
            <person name="Haridas S."/>
            <person name="Kuo A."/>
            <person name="Pangilinan J."/>
            <person name="Riley R."/>
            <person name="Labutti K."/>
            <person name="Andreopoulos B."/>
            <person name="Lipzen A."/>
            <person name="Chen C."/>
            <person name="Yanf M."/>
            <person name="Daum C."/>
            <person name="Ng V."/>
            <person name="Clum A."/>
            <person name="Steindorff A."/>
            <person name="Ohm R."/>
            <person name="Martin F."/>
            <person name="Silar P."/>
            <person name="Natvig D."/>
            <person name="Lalanne C."/>
            <person name="Gautier V."/>
            <person name="Ament-Velasquez S.L."/>
            <person name="Kruys A."/>
            <person name="Hutchinson M.I."/>
            <person name="Powell A.J."/>
            <person name="Barry K."/>
            <person name="Miller A.N."/>
            <person name="Grigoriev I.V."/>
            <person name="Debuchy R."/>
            <person name="Gladieux P."/>
            <person name="Thoren M.H."/>
            <person name="Johannesson H."/>
        </authorList>
    </citation>
    <scope>NUCLEOTIDE SEQUENCE</scope>
    <source>
        <strain evidence="2">CBS 333.67</strain>
    </source>
</reference>
<reference evidence="2" key="1">
    <citation type="journal article" date="2023" name="Mol. Phylogenet. Evol.">
        <title>Genome-scale phylogeny and comparative genomics of the fungal order Sordariales.</title>
        <authorList>
            <person name="Hensen N."/>
            <person name="Bonometti L."/>
            <person name="Westerberg I."/>
            <person name="Brannstrom I.O."/>
            <person name="Guillou S."/>
            <person name="Cros-Aarteil S."/>
            <person name="Calhoun S."/>
            <person name="Haridas S."/>
            <person name="Kuo A."/>
            <person name="Mondo S."/>
            <person name="Pangilinan J."/>
            <person name="Riley R."/>
            <person name="LaButti K."/>
            <person name="Andreopoulos B."/>
            <person name="Lipzen A."/>
            <person name="Chen C."/>
            <person name="Yan M."/>
            <person name="Daum C."/>
            <person name="Ng V."/>
            <person name="Clum A."/>
            <person name="Steindorff A."/>
            <person name="Ohm R.A."/>
            <person name="Martin F."/>
            <person name="Silar P."/>
            <person name="Natvig D.O."/>
            <person name="Lalanne C."/>
            <person name="Gautier V."/>
            <person name="Ament-Velasquez S.L."/>
            <person name="Kruys A."/>
            <person name="Hutchinson M.I."/>
            <person name="Powell A.J."/>
            <person name="Barry K."/>
            <person name="Miller A.N."/>
            <person name="Grigoriev I.V."/>
            <person name="Debuchy R."/>
            <person name="Gladieux P."/>
            <person name="Hiltunen Thoren M."/>
            <person name="Johannesson H."/>
        </authorList>
    </citation>
    <scope>NUCLEOTIDE SEQUENCE</scope>
    <source>
        <strain evidence="2">CBS 333.67</strain>
    </source>
</reference>
<dbReference type="RefSeq" id="XP_062723133.1">
    <property type="nucleotide sequence ID" value="XM_062867867.1"/>
</dbReference>
<keyword evidence="1" id="KW-0812">Transmembrane</keyword>
<dbReference type="GeneID" id="87886696"/>
<name>A0AAJ0M398_9PEZI</name>